<dbReference type="EMBL" id="CP058215">
    <property type="protein sequence ID" value="QLC48873.1"/>
    <property type="molecule type" value="Genomic_DNA"/>
</dbReference>
<dbReference type="GO" id="GO:0004749">
    <property type="term" value="F:ribose phosphate diphosphokinase activity"/>
    <property type="evidence" value="ECO:0007669"/>
    <property type="project" value="UniProtKB-UniRule"/>
</dbReference>
<keyword evidence="2 11" id="KW-0808">Transferase</keyword>
<evidence type="ECO:0000256" key="4">
    <source>
        <dbReference type="ARBA" id="ARBA00022727"/>
    </source>
</evidence>
<dbReference type="GO" id="GO:0006015">
    <property type="term" value="P:5-phosphoribose 1-diphosphate biosynthetic process"/>
    <property type="evidence" value="ECO:0007669"/>
    <property type="project" value="UniProtKB-UniRule"/>
</dbReference>
<dbReference type="PANTHER" id="PTHR10210">
    <property type="entry name" value="RIBOSE-PHOSPHATE DIPHOSPHOKINASE FAMILY MEMBER"/>
    <property type="match status" value="1"/>
</dbReference>
<feature type="binding site" evidence="11">
    <location>
        <position position="158"/>
    </location>
    <ligand>
        <name>Mg(2+)</name>
        <dbReference type="ChEBI" id="CHEBI:18420"/>
        <label>2</label>
    </ligand>
</feature>
<keyword evidence="5 11" id="KW-0547">Nucleotide-binding</keyword>
<evidence type="ECO:0000256" key="1">
    <source>
        <dbReference type="ARBA" id="ARBA00022490"/>
    </source>
</evidence>
<dbReference type="UniPathway" id="UPA00087">
    <property type="reaction ID" value="UER00172"/>
</dbReference>
<dbReference type="GeneID" id="55820121"/>
<protein>
    <recommendedName>
        <fullName evidence="11">Ribose-phosphate pyrophosphokinase</fullName>
        <shortName evidence="11">RPPK</shortName>
        <ecNumber evidence="11">2.7.6.1</ecNumber>
    </recommendedName>
    <alternativeName>
        <fullName evidence="11">5-phospho-D-ribosyl alpha-1-diphosphate synthase</fullName>
    </alternativeName>
    <alternativeName>
        <fullName evidence="11">Phosphoribosyl diphosphate synthase</fullName>
    </alternativeName>
    <alternativeName>
        <fullName evidence="11">Phosphoribosyl pyrophosphate synthase</fullName>
        <shortName evidence="11">P-Rib-PP synthase</shortName>
        <shortName evidence="11">PRPP synthase</shortName>
        <shortName evidence="11">PRPPase</shortName>
    </alternativeName>
</protein>
<gene>
    <name evidence="11" type="primary">prs</name>
    <name evidence="14" type="ORF">HWN40_00560</name>
</gene>
<proteinExistence type="inferred from homology"/>
<dbReference type="PANTHER" id="PTHR10210:SF32">
    <property type="entry name" value="RIBOSE-PHOSPHATE PYROPHOSPHOKINASE 2"/>
    <property type="match status" value="1"/>
</dbReference>
<keyword evidence="7 11" id="KW-0067">ATP-binding</keyword>
<evidence type="ECO:0000259" key="13">
    <source>
        <dbReference type="Pfam" id="PF13793"/>
    </source>
</evidence>
<keyword evidence="15" id="KW-1185">Reference proteome</keyword>
<keyword evidence="8 11" id="KW-0460">Magnesium</keyword>
<dbReference type="KEGG" id="mzi:HWN40_00560"/>
<dbReference type="RefSeq" id="WP_176963936.1">
    <property type="nucleotide sequence ID" value="NZ_CP058215.1"/>
</dbReference>
<dbReference type="SUPFAM" id="SSF53271">
    <property type="entry name" value="PRTase-like"/>
    <property type="match status" value="1"/>
</dbReference>
<dbReference type="AlphaFoldDB" id="A0A7D5E5B9"/>
<dbReference type="GO" id="GO:0016301">
    <property type="term" value="F:kinase activity"/>
    <property type="evidence" value="ECO:0007669"/>
    <property type="project" value="UniProtKB-KW"/>
</dbReference>
<organism evidence="14 15">
    <name type="scientific">Methanolobus zinderi</name>
    <dbReference type="NCBI Taxonomy" id="536044"/>
    <lineage>
        <taxon>Archaea</taxon>
        <taxon>Methanobacteriati</taxon>
        <taxon>Methanobacteriota</taxon>
        <taxon>Stenosarchaea group</taxon>
        <taxon>Methanomicrobia</taxon>
        <taxon>Methanosarcinales</taxon>
        <taxon>Methanosarcinaceae</taxon>
        <taxon>Methanolobus</taxon>
    </lineage>
</organism>
<reference evidence="14 15" key="1">
    <citation type="submission" date="2020-06" db="EMBL/GenBank/DDBJ databases">
        <title>Methanolobus halotolerans sp. nov., isolated from a saline lake Tus in Siberia.</title>
        <authorList>
            <person name="Shen Y."/>
            <person name="Chen S.-C."/>
            <person name="Lai M.-C."/>
            <person name="Huang H.-H."/>
            <person name="Chiu H.-H."/>
            <person name="Tang S.-L."/>
            <person name="Rogozin D.Y."/>
            <person name="Degermendzhy A.G."/>
        </authorList>
    </citation>
    <scope>NUCLEOTIDE SEQUENCE [LARGE SCALE GENOMIC DNA]</scope>
    <source>
        <strain evidence="14 15">DSM 21339</strain>
    </source>
</reference>
<dbReference type="GO" id="GO:0000287">
    <property type="term" value="F:magnesium ion binding"/>
    <property type="evidence" value="ECO:0007669"/>
    <property type="project" value="UniProtKB-UniRule"/>
</dbReference>
<feature type="active site" evidence="11">
    <location>
        <position position="181"/>
    </location>
</feature>
<evidence type="ECO:0000259" key="12">
    <source>
        <dbReference type="Pfam" id="PF00156"/>
    </source>
</evidence>
<comment type="cofactor">
    <cofactor evidence="11">
        <name>Mg(2+)</name>
        <dbReference type="ChEBI" id="CHEBI:18420"/>
    </cofactor>
    <text evidence="11">Binds 2 Mg(2+) ions per subunit.</text>
</comment>
<evidence type="ECO:0000256" key="3">
    <source>
        <dbReference type="ARBA" id="ARBA00022723"/>
    </source>
</evidence>
<dbReference type="NCBIfam" id="NF002095">
    <property type="entry name" value="PRK00934.1"/>
    <property type="match status" value="1"/>
</dbReference>
<evidence type="ECO:0000256" key="7">
    <source>
        <dbReference type="ARBA" id="ARBA00022840"/>
    </source>
</evidence>
<dbReference type="Pfam" id="PF13793">
    <property type="entry name" value="Pribosyltran_N"/>
    <property type="match status" value="1"/>
</dbReference>
<evidence type="ECO:0000256" key="6">
    <source>
        <dbReference type="ARBA" id="ARBA00022777"/>
    </source>
</evidence>
<dbReference type="CDD" id="cd06223">
    <property type="entry name" value="PRTases_typeI"/>
    <property type="match status" value="1"/>
</dbReference>
<dbReference type="InterPro" id="IPR037514">
    <property type="entry name" value="Rib-P_diPkinase_arc"/>
</dbReference>
<feature type="binding site" evidence="11">
    <location>
        <begin position="88"/>
        <end position="89"/>
    </location>
    <ligand>
        <name>ATP</name>
        <dbReference type="ChEBI" id="CHEBI:30616"/>
    </ligand>
</feature>
<comment type="similarity">
    <text evidence="10 11">Belongs to the ribose-phosphate pyrophosphokinase family. Class III (archaeal) subfamily.</text>
</comment>
<comment type="function">
    <text evidence="11">Involved in the biosynthesis of the central metabolite phospho-alpha-D-ribosyl-1-pyrophosphate (PRPP) via the transfer of pyrophosphoryl group from ATP to 1-hydroxyl of ribose-5-phosphate (Rib-5-P).</text>
</comment>
<evidence type="ECO:0000256" key="11">
    <source>
        <dbReference type="HAMAP-Rule" id="MF_00583"/>
    </source>
</evidence>
<dbReference type="GO" id="GO:0005524">
    <property type="term" value="F:ATP binding"/>
    <property type="evidence" value="ECO:0007669"/>
    <property type="project" value="UniProtKB-KW"/>
</dbReference>
<comment type="pathway">
    <text evidence="11">Metabolic intermediate biosynthesis; 5-phospho-alpha-D-ribose 1-diphosphate biosynthesis; 5-phospho-alpha-D-ribose 1-diphosphate from D-ribose 5-phosphate (route I): step 1/1.</text>
</comment>
<dbReference type="NCBIfam" id="TIGR01251">
    <property type="entry name" value="ribP_PPkin"/>
    <property type="match status" value="1"/>
</dbReference>
<evidence type="ECO:0000256" key="8">
    <source>
        <dbReference type="ARBA" id="ARBA00022842"/>
    </source>
</evidence>
<dbReference type="InterPro" id="IPR000836">
    <property type="entry name" value="PRTase_dom"/>
</dbReference>
<evidence type="ECO:0000256" key="10">
    <source>
        <dbReference type="ARBA" id="ARBA00061433"/>
    </source>
</evidence>
<dbReference type="GO" id="GO:0006164">
    <property type="term" value="P:purine nucleotide biosynthetic process"/>
    <property type="evidence" value="ECO:0007669"/>
    <property type="project" value="TreeGrafter"/>
</dbReference>
<comment type="caution">
    <text evidence="11">Lacks conserved residue(s) required for the propagation of feature annotation.</text>
</comment>
<feature type="domain" description="Phosphoribosyltransferase" evidence="12">
    <location>
        <begin position="131"/>
        <end position="262"/>
    </location>
</feature>
<evidence type="ECO:0000256" key="9">
    <source>
        <dbReference type="ARBA" id="ARBA00049535"/>
    </source>
</evidence>
<feature type="binding site" evidence="11">
    <location>
        <position position="119"/>
    </location>
    <ligand>
        <name>Mg(2+)</name>
        <dbReference type="ChEBI" id="CHEBI:18420"/>
        <label>1</label>
    </ligand>
</feature>
<keyword evidence="3 11" id="KW-0479">Metal-binding</keyword>
<dbReference type="InterPro" id="IPR005946">
    <property type="entry name" value="Rib-P_diPkinase"/>
</dbReference>
<dbReference type="GO" id="GO:0005737">
    <property type="term" value="C:cytoplasm"/>
    <property type="evidence" value="ECO:0007669"/>
    <property type="project" value="UniProtKB-SubCell"/>
</dbReference>
<feature type="binding site" evidence="11">
    <location>
        <begin position="34"/>
        <end position="36"/>
    </location>
    <ligand>
        <name>ATP</name>
        <dbReference type="ChEBI" id="CHEBI:30616"/>
    </ligand>
</feature>
<keyword evidence="1 11" id="KW-0963">Cytoplasm</keyword>
<dbReference type="SMART" id="SM01400">
    <property type="entry name" value="Pribosyltran_N"/>
    <property type="match status" value="1"/>
</dbReference>
<dbReference type="OrthoDB" id="371997at2157"/>
<dbReference type="EC" id="2.7.6.1" evidence="11"/>
<evidence type="ECO:0000256" key="2">
    <source>
        <dbReference type="ARBA" id="ARBA00022679"/>
    </source>
</evidence>
<dbReference type="GO" id="GO:0002189">
    <property type="term" value="C:ribose phosphate diphosphokinase complex"/>
    <property type="evidence" value="ECO:0007669"/>
    <property type="project" value="TreeGrafter"/>
</dbReference>
<dbReference type="Proteomes" id="UP000509594">
    <property type="component" value="Chromosome"/>
</dbReference>
<dbReference type="Gene3D" id="3.40.50.2020">
    <property type="match status" value="2"/>
</dbReference>
<comment type="subcellular location">
    <subcellularLocation>
        <location evidence="11">Cytoplasm</location>
    </subcellularLocation>
</comment>
<evidence type="ECO:0000313" key="14">
    <source>
        <dbReference type="EMBL" id="QLC48873.1"/>
    </source>
</evidence>
<keyword evidence="6 11" id="KW-0418">Kinase</keyword>
<feature type="domain" description="Ribose-phosphate pyrophosphokinase N-terminal" evidence="13">
    <location>
        <begin position="1"/>
        <end position="109"/>
    </location>
</feature>
<feature type="binding site" evidence="11">
    <location>
        <position position="183"/>
    </location>
    <ligand>
        <name>D-ribose 5-phosphate</name>
        <dbReference type="ChEBI" id="CHEBI:78346"/>
    </ligand>
</feature>
<evidence type="ECO:0000313" key="15">
    <source>
        <dbReference type="Proteomes" id="UP000509594"/>
    </source>
</evidence>
<accession>A0A7D5E5B9</accession>
<keyword evidence="4 11" id="KW-0545">Nucleotide biosynthesis</keyword>
<dbReference type="HAMAP" id="MF_00583_A">
    <property type="entry name" value="RibP_PPkinase_A"/>
    <property type="match status" value="1"/>
</dbReference>
<sequence length="282" mass="30956">MKIIGGPASQALSSQVARELNLEPTITDFSRFPDGELYTRILDEDVDEVTIIQSTMTDSDFVALLQLIDACEDSPVINVVIPYMGYARQDKKFKTGEPISARAIARTINADRVFTVNVHEASILDYFNADAFDLDAAYLIGHHLRSLDLQNPLLVSPDLGALDFVERTATEIGFDYDYLEKTRLSGDTVTIKTKNVDVKGRDIVLLDDMIATGGTMVESIKLLKSQGAKDVYLACVHPVLARNAVMRLYNSGVKEIISTDTIERIQSSVSVAPLIANAIKGL</sequence>
<dbReference type="Pfam" id="PF00156">
    <property type="entry name" value="Pribosyltran"/>
    <property type="match status" value="1"/>
</dbReference>
<dbReference type="FunFam" id="3.40.50.2020:FF:000074">
    <property type="entry name" value="Ribose-phosphate pyrophosphokinase"/>
    <property type="match status" value="1"/>
</dbReference>
<evidence type="ECO:0000256" key="5">
    <source>
        <dbReference type="ARBA" id="ARBA00022741"/>
    </source>
</evidence>
<comment type="catalytic activity">
    <reaction evidence="9 11">
        <text>D-ribose 5-phosphate + ATP = 5-phospho-alpha-D-ribose 1-diphosphate + AMP + H(+)</text>
        <dbReference type="Rhea" id="RHEA:15609"/>
        <dbReference type="ChEBI" id="CHEBI:15378"/>
        <dbReference type="ChEBI" id="CHEBI:30616"/>
        <dbReference type="ChEBI" id="CHEBI:58017"/>
        <dbReference type="ChEBI" id="CHEBI:78346"/>
        <dbReference type="ChEBI" id="CHEBI:456215"/>
        <dbReference type="EC" id="2.7.6.1"/>
    </reaction>
</comment>
<feature type="binding site" evidence="11">
    <location>
        <position position="207"/>
    </location>
    <ligand>
        <name>D-ribose 5-phosphate</name>
        <dbReference type="ChEBI" id="CHEBI:78346"/>
    </ligand>
</feature>
<dbReference type="InterPro" id="IPR029099">
    <property type="entry name" value="Pribosyltran_N"/>
</dbReference>
<dbReference type="InterPro" id="IPR029057">
    <property type="entry name" value="PRTase-like"/>
</dbReference>
<name>A0A7D5E5B9_9EURY</name>